<sequence length="394" mass="45726">METVLLHKSAFLYVTSIFRLSSFVFANALLTGITKTFVPFYSSFPEILGIVVAPTLDCNFACPYCFEKNKRARYMMPDVEQRLCEFIIENSNNSPITLYWYGGEPLLAIESIRRILKELYGKVEINNHVLISNGYLLRPDIYEVFESTFPLNDIQITLDGNRDRHDKLRALKTGTPKGTYEKIVDNIKRFATAHPSCKVHVRVNVDKNNYSDYKQAVTDFSVLKLDNIHVYPGMIRLENKEQTKSIEPAFGRWEIAELIYQQLINTNREKELFPKIVYTKNCAANRVNSYIIGPEGEIYKCWNDVSNPNMIVGYIDKSEITNPQLYYRYHSSCSCFNDPSCRECFYLPICNGKCSWYQLKNKYNGGQFNLCQCLLKAPGMRDKILEKYYDYVTQ</sequence>
<evidence type="ECO:0000313" key="10">
    <source>
        <dbReference type="Proteomes" id="UP000283426"/>
    </source>
</evidence>
<dbReference type="PANTHER" id="PTHR43273:SF3">
    <property type="entry name" value="ANAEROBIC SULFATASE-MATURATING ENZYME HOMOLOG ASLB-RELATED"/>
    <property type="match status" value="1"/>
</dbReference>
<dbReference type="UniPathway" id="UPA00782"/>
<dbReference type="Proteomes" id="UP000283426">
    <property type="component" value="Unassembled WGS sequence"/>
</dbReference>
<evidence type="ECO:0000259" key="8">
    <source>
        <dbReference type="PROSITE" id="PS51918"/>
    </source>
</evidence>
<dbReference type="GO" id="GO:0051536">
    <property type="term" value="F:iron-sulfur cluster binding"/>
    <property type="evidence" value="ECO:0007669"/>
    <property type="project" value="UniProtKB-KW"/>
</dbReference>
<evidence type="ECO:0000256" key="1">
    <source>
        <dbReference type="ARBA" id="ARBA00001966"/>
    </source>
</evidence>
<comment type="caution">
    <text evidence="9">The sequence shown here is derived from an EMBL/GenBank/DDBJ whole genome shotgun (WGS) entry which is preliminary data.</text>
</comment>
<dbReference type="InterPro" id="IPR007197">
    <property type="entry name" value="rSAM"/>
</dbReference>
<evidence type="ECO:0000256" key="5">
    <source>
        <dbReference type="ARBA" id="ARBA00023014"/>
    </source>
</evidence>
<gene>
    <name evidence="9" type="ORF">DWW24_02175</name>
</gene>
<dbReference type="NCBIfam" id="TIGR04085">
    <property type="entry name" value="rSAM_more_4Fe4S"/>
    <property type="match status" value="1"/>
</dbReference>
<dbReference type="Pfam" id="PF04055">
    <property type="entry name" value="Radical_SAM"/>
    <property type="match status" value="1"/>
</dbReference>
<dbReference type="GO" id="GO:0046872">
    <property type="term" value="F:metal ion binding"/>
    <property type="evidence" value="ECO:0007669"/>
    <property type="project" value="UniProtKB-KW"/>
</dbReference>
<dbReference type="CDD" id="cd01335">
    <property type="entry name" value="Radical_SAM"/>
    <property type="match status" value="1"/>
</dbReference>
<protein>
    <submittedName>
        <fullName evidence="9">SPASM domain-containing protein</fullName>
    </submittedName>
</protein>
<evidence type="ECO:0000313" key="9">
    <source>
        <dbReference type="EMBL" id="RGV30227.1"/>
    </source>
</evidence>
<evidence type="ECO:0000256" key="4">
    <source>
        <dbReference type="ARBA" id="ARBA00023004"/>
    </source>
</evidence>
<dbReference type="SFLD" id="SFLDS00029">
    <property type="entry name" value="Radical_SAM"/>
    <property type="match status" value="1"/>
</dbReference>
<keyword evidence="7" id="KW-0472">Membrane</keyword>
<evidence type="ECO:0000256" key="6">
    <source>
        <dbReference type="ARBA" id="ARBA00023601"/>
    </source>
</evidence>
<evidence type="ECO:0000256" key="3">
    <source>
        <dbReference type="ARBA" id="ARBA00022723"/>
    </source>
</evidence>
<evidence type="ECO:0000256" key="2">
    <source>
        <dbReference type="ARBA" id="ARBA00022691"/>
    </source>
</evidence>
<feature type="domain" description="Radical SAM core" evidence="8">
    <location>
        <begin position="42"/>
        <end position="274"/>
    </location>
</feature>
<dbReference type="Gene3D" id="3.20.20.70">
    <property type="entry name" value="Aldolase class I"/>
    <property type="match status" value="1"/>
</dbReference>
<dbReference type="AlphaFoldDB" id="A0A412WSE8"/>
<dbReference type="GO" id="GO:0016491">
    <property type="term" value="F:oxidoreductase activity"/>
    <property type="evidence" value="ECO:0007669"/>
    <property type="project" value="InterPro"/>
</dbReference>
<reference evidence="9 10" key="1">
    <citation type="submission" date="2018-08" db="EMBL/GenBank/DDBJ databases">
        <title>A genome reference for cultivated species of the human gut microbiota.</title>
        <authorList>
            <person name="Zou Y."/>
            <person name="Xue W."/>
            <person name="Luo G."/>
        </authorList>
    </citation>
    <scope>NUCLEOTIDE SEQUENCE [LARGE SCALE GENOMIC DNA]</scope>
    <source>
        <strain evidence="9 10">AF14-6AC</strain>
    </source>
</reference>
<dbReference type="PANTHER" id="PTHR43273">
    <property type="entry name" value="ANAEROBIC SULFATASE-MATURATING ENZYME HOMOLOG ASLB-RELATED"/>
    <property type="match status" value="1"/>
</dbReference>
<keyword evidence="7" id="KW-0812">Transmembrane</keyword>
<keyword evidence="4" id="KW-0408">Iron</keyword>
<keyword evidence="3" id="KW-0479">Metal-binding</keyword>
<accession>A0A412WSE8</accession>
<proteinExistence type="inferred from homology"/>
<comment type="cofactor">
    <cofactor evidence="1">
        <name>[4Fe-4S] cluster</name>
        <dbReference type="ChEBI" id="CHEBI:49883"/>
    </cofactor>
</comment>
<keyword evidence="2" id="KW-0949">S-adenosyl-L-methionine</keyword>
<feature type="transmembrane region" description="Helical" evidence="7">
    <location>
        <begin position="12"/>
        <end position="35"/>
    </location>
</feature>
<dbReference type="InterPro" id="IPR023885">
    <property type="entry name" value="4Fe4S-binding_SPASM_dom"/>
</dbReference>
<dbReference type="InterPro" id="IPR023867">
    <property type="entry name" value="Sulphatase_maturase_rSAM"/>
</dbReference>
<dbReference type="InterPro" id="IPR058240">
    <property type="entry name" value="rSAM_sf"/>
</dbReference>
<dbReference type="SFLD" id="SFLDG01067">
    <property type="entry name" value="SPASM/twitch_domain_containing"/>
    <property type="match status" value="1"/>
</dbReference>
<keyword evidence="7" id="KW-1133">Transmembrane helix</keyword>
<dbReference type="SUPFAM" id="SSF102114">
    <property type="entry name" value="Radical SAM enzymes"/>
    <property type="match status" value="1"/>
</dbReference>
<dbReference type="PROSITE" id="PS51918">
    <property type="entry name" value="RADICAL_SAM"/>
    <property type="match status" value="1"/>
</dbReference>
<evidence type="ECO:0000256" key="7">
    <source>
        <dbReference type="SAM" id="Phobius"/>
    </source>
</evidence>
<organism evidence="9 10">
    <name type="scientific">Odoribacter splanchnicus</name>
    <dbReference type="NCBI Taxonomy" id="28118"/>
    <lineage>
        <taxon>Bacteria</taxon>
        <taxon>Pseudomonadati</taxon>
        <taxon>Bacteroidota</taxon>
        <taxon>Bacteroidia</taxon>
        <taxon>Bacteroidales</taxon>
        <taxon>Odoribacteraceae</taxon>
        <taxon>Odoribacter</taxon>
    </lineage>
</organism>
<dbReference type="InterPro" id="IPR013785">
    <property type="entry name" value="Aldolase_TIM"/>
</dbReference>
<name>A0A412WSE8_9BACT</name>
<comment type="similarity">
    <text evidence="6">Belongs to the radical SAM superfamily. Anaerobic sulfatase-maturating enzyme family.</text>
</comment>
<dbReference type="EMBL" id="QRYW01000003">
    <property type="protein sequence ID" value="RGV30227.1"/>
    <property type="molecule type" value="Genomic_DNA"/>
</dbReference>
<keyword evidence="5" id="KW-0411">Iron-sulfur</keyword>